<evidence type="ECO:0000313" key="2">
    <source>
        <dbReference type="Proteomes" id="UP000539111"/>
    </source>
</evidence>
<reference evidence="1 2" key="1">
    <citation type="submission" date="2020-07" db="EMBL/GenBank/DDBJ databases">
        <title>Sequencing the genomes of 1000 actinobacteria strains.</title>
        <authorList>
            <person name="Klenk H.-P."/>
        </authorList>
    </citation>
    <scope>NUCLEOTIDE SEQUENCE [LARGE SCALE GENOMIC DNA]</scope>
    <source>
        <strain evidence="1 2">DSM 26341</strain>
    </source>
</reference>
<evidence type="ECO:0008006" key="3">
    <source>
        <dbReference type="Google" id="ProtNLM"/>
    </source>
</evidence>
<keyword evidence="2" id="KW-1185">Reference proteome</keyword>
<protein>
    <recommendedName>
        <fullName evidence="3">DUF2470 domain-containing protein</fullName>
    </recommendedName>
</protein>
<organism evidence="1 2">
    <name type="scientific">Spelaeicoccus albus</name>
    <dbReference type="NCBI Taxonomy" id="1280376"/>
    <lineage>
        <taxon>Bacteria</taxon>
        <taxon>Bacillati</taxon>
        <taxon>Actinomycetota</taxon>
        <taxon>Actinomycetes</taxon>
        <taxon>Micrococcales</taxon>
        <taxon>Brevibacteriaceae</taxon>
        <taxon>Spelaeicoccus</taxon>
    </lineage>
</organism>
<dbReference type="RefSeq" id="WP_179428950.1">
    <property type="nucleotide sequence ID" value="NZ_JACBZP010000001.1"/>
</dbReference>
<accession>A0A7Z0D4F7</accession>
<gene>
    <name evidence="1" type="ORF">BJY26_002932</name>
</gene>
<dbReference type="Proteomes" id="UP000539111">
    <property type="component" value="Unassembled WGS sequence"/>
</dbReference>
<dbReference type="AlphaFoldDB" id="A0A7Z0D4F7"/>
<dbReference type="SUPFAM" id="SSF50475">
    <property type="entry name" value="FMN-binding split barrel"/>
    <property type="match status" value="1"/>
</dbReference>
<sequence>MFSDPEESALKVTKHQPSAAEIARTLLAGIGTAVLTSARAPVTIPVLHAQATNGETVIVAEAESLPDLGVTHSDVGHSVSGVPVLLQIRSLAPVEDLTVTRAITLISGTVTSLPAGRIRAAMDAECSGLRLGEVLGYRAGARLLAFSPNSCELVRGEQFHQIPIDDVLSASPDPLAHSEPALIMTLREETADDWLPLLKAKNAARGLDGRTPVDLSTVREARPIALDAYGVTLACSWYDRAPAAMRIPFPEPVHSGGEALDAVRLLVLAHQLAA</sequence>
<dbReference type="Gene3D" id="3.20.180.10">
    <property type="entry name" value="PNP-oxidase-like"/>
    <property type="match status" value="1"/>
</dbReference>
<name>A0A7Z0D4F7_9MICO</name>
<dbReference type="InterPro" id="IPR037119">
    <property type="entry name" value="Haem_oxidase_HugZ-like_sf"/>
</dbReference>
<proteinExistence type="predicted"/>
<evidence type="ECO:0000313" key="1">
    <source>
        <dbReference type="EMBL" id="NYI68626.1"/>
    </source>
</evidence>
<dbReference type="EMBL" id="JACBZP010000001">
    <property type="protein sequence ID" value="NYI68626.1"/>
    <property type="molecule type" value="Genomic_DNA"/>
</dbReference>
<comment type="caution">
    <text evidence="1">The sequence shown here is derived from an EMBL/GenBank/DDBJ whole genome shotgun (WGS) entry which is preliminary data.</text>
</comment>